<reference evidence="2 3" key="1">
    <citation type="submission" date="2019-03" db="EMBL/GenBank/DDBJ databases">
        <title>Arthrobacter sp. nov., an bacterium isolated from biocrust in Mu Us Desert.</title>
        <authorList>
            <person name="Lixiong L."/>
        </authorList>
    </citation>
    <scope>NUCLEOTIDE SEQUENCE [LARGE SCALE GENOMIC DNA]</scope>
    <source>
        <strain evidence="2 3">SLN-3</strain>
    </source>
</reference>
<evidence type="ECO:0000313" key="2">
    <source>
        <dbReference type="EMBL" id="TDK28210.1"/>
    </source>
</evidence>
<sequence length="151" mass="16403">MTDSSAGSAQEPSGDRLVQLAKEYFQKVDAGDTSLLGMFTDDVQAYYPQFGTVKGTEGLVHLVQALTTAVSRFHHDEQFMKVTQSGNRVVIEGIETGTLADGTPFPADSRSEGRMCNVFEFRGTLISRLHIYADPDLAGQHPHLFPPSGPS</sequence>
<dbReference type="InterPro" id="IPR032710">
    <property type="entry name" value="NTF2-like_dom_sf"/>
</dbReference>
<accession>A0A4R5U3D9</accession>
<name>A0A4R5U3D9_9MICC</name>
<feature type="domain" description="SnoaL-like" evidence="1">
    <location>
        <begin position="22"/>
        <end position="128"/>
    </location>
</feature>
<dbReference type="AlphaFoldDB" id="A0A4R5U3D9"/>
<gene>
    <name evidence="2" type="ORF">E2F48_03770</name>
</gene>
<evidence type="ECO:0000313" key="3">
    <source>
        <dbReference type="Proteomes" id="UP000295411"/>
    </source>
</evidence>
<evidence type="ECO:0000259" key="1">
    <source>
        <dbReference type="Pfam" id="PF12680"/>
    </source>
</evidence>
<dbReference type="Gene3D" id="3.10.450.50">
    <property type="match status" value="1"/>
</dbReference>
<dbReference type="EMBL" id="SMTK01000001">
    <property type="protein sequence ID" value="TDK28210.1"/>
    <property type="molecule type" value="Genomic_DNA"/>
</dbReference>
<protein>
    <submittedName>
        <fullName evidence="2">Nuclear transport factor 2 family protein</fullName>
    </submittedName>
</protein>
<organism evidence="2 3">
    <name type="scientific">Arthrobacter crusticola</name>
    <dbReference type="NCBI Taxonomy" id="2547960"/>
    <lineage>
        <taxon>Bacteria</taxon>
        <taxon>Bacillati</taxon>
        <taxon>Actinomycetota</taxon>
        <taxon>Actinomycetes</taxon>
        <taxon>Micrococcales</taxon>
        <taxon>Micrococcaceae</taxon>
        <taxon>Arthrobacter</taxon>
    </lineage>
</organism>
<dbReference type="Pfam" id="PF12680">
    <property type="entry name" value="SnoaL_2"/>
    <property type="match status" value="1"/>
</dbReference>
<dbReference type="InterPro" id="IPR037401">
    <property type="entry name" value="SnoaL-like"/>
</dbReference>
<dbReference type="Proteomes" id="UP000295411">
    <property type="component" value="Unassembled WGS sequence"/>
</dbReference>
<proteinExistence type="predicted"/>
<dbReference type="RefSeq" id="WP_133402617.1">
    <property type="nucleotide sequence ID" value="NZ_SMTK01000001.1"/>
</dbReference>
<dbReference type="SUPFAM" id="SSF54427">
    <property type="entry name" value="NTF2-like"/>
    <property type="match status" value="1"/>
</dbReference>
<comment type="caution">
    <text evidence="2">The sequence shown here is derived from an EMBL/GenBank/DDBJ whole genome shotgun (WGS) entry which is preliminary data.</text>
</comment>
<keyword evidence="3" id="KW-1185">Reference proteome</keyword>
<dbReference type="OrthoDB" id="6657864at2"/>